<evidence type="ECO:0000256" key="1">
    <source>
        <dbReference type="SAM" id="SignalP"/>
    </source>
</evidence>
<feature type="chain" id="PRO_5007893593" evidence="1">
    <location>
        <begin position="23"/>
        <end position="232"/>
    </location>
</feature>
<evidence type="ECO:0000313" key="3">
    <source>
        <dbReference type="Proteomes" id="UP000076874"/>
    </source>
</evidence>
<evidence type="ECO:0000313" key="2">
    <source>
        <dbReference type="EMBL" id="OAA62861.1"/>
    </source>
</evidence>
<dbReference type="AlphaFoldDB" id="A0A167VPT2"/>
<keyword evidence="1" id="KW-0732">Signal</keyword>
<gene>
    <name evidence="2" type="ORF">SPI_04401</name>
</gene>
<accession>A0A167VPT2</accession>
<name>A0A167VPT2_9HYPO</name>
<organism evidence="2 3">
    <name type="scientific">Niveomyces insectorum RCEF 264</name>
    <dbReference type="NCBI Taxonomy" id="1081102"/>
    <lineage>
        <taxon>Eukaryota</taxon>
        <taxon>Fungi</taxon>
        <taxon>Dikarya</taxon>
        <taxon>Ascomycota</taxon>
        <taxon>Pezizomycotina</taxon>
        <taxon>Sordariomycetes</taxon>
        <taxon>Hypocreomycetidae</taxon>
        <taxon>Hypocreales</taxon>
        <taxon>Cordycipitaceae</taxon>
        <taxon>Niveomyces</taxon>
    </lineage>
</organism>
<feature type="signal peptide" evidence="1">
    <location>
        <begin position="1"/>
        <end position="22"/>
    </location>
</feature>
<dbReference type="EMBL" id="AZHD01000006">
    <property type="protein sequence ID" value="OAA62861.1"/>
    <property type="molecule type" value="Genomic_DNA"/>
</dbReference>
<protein>
    <submittedName>
        <fullName evidence="2">Uncharacterized protein</fullName>
    </submittedName>
</protein>
<proteinExistence type="predicted"/>
<reference evidence="2 3" key="1">
    <citation type="journal article" date="2016" name="Genome Biol. Evol.">
        <title>Divergent and convergent evolution of fungal pathogenicity.</title>
        <authorList>
            <person name="Shang Y."/>
            <person name="Xiao G."/>
            <person name="Zheng P."/>
            <person name="Cen K."/>
            <person name="Zhan S."/>
            <person name="Wang C."/>
        </authorList>
    </citation>
    <scope>NUCLEOTIDE SEQUENCE [LARGE SCALE GENOMIC DNA]</scope>
    <source>
        <strain evidence="2 3">RCEF 264</strain>
    </source>
</reference>
<comment type="caution">
    <text evidence="2">The sequence shown here is derived from an EMBL/GenBank/DDBJ whole genome shotgun (WGS) entry which is preliminary data.</text>
</comment>
<dbReference type="Proteomes" id="UP000076874">
    <property type="component" value="Unassembled WGS sequence"/>
</dbReference>
<sequence>MARTRLLSLCLGHLLSLHAAHAAGPDRPCGSLLDADGTVTADASYSWALRNLTVDTALLPPSSQPPPGDSPSDTIGPRNVSFVLATPVVDRPVHCTGSRYPPDDNFWQPCTVSGSSSGGNDSVPDVWLTFSTDFLIDNYVEINQTWVCQANGRRLKMQATGGESLGWFVCSSSSSNSSSPPVAVLEAVPGHCQHVLPILSPSEALAGASIAHNWTTTEDVIHAASINVVEVL</sequence>
<dbReference type="OrthoDB" id="10592313at2759"/>
<keyword evidence="3" id="KW-1185">Reference proteome</keyword>